<dbReference type="KEGG" id="ibu:IB211_00413"/>
<keyword evidence="1" id="KW-0677">Repeat</keyword>
<keyword evidence="2" id="KW-0732">Signal</keyword>
<dbReference type="EMBL" id="CP011307">
    <property type="protein sequence ID" value="ALP92808.1"/>
    <property type="molecule type" value="Genomic_DNA"/>
</dbReference>
<feature type="chain" id="PRO_5006606216" description="SLH domain-containing protein" evidence="2">
    <location>
        <begin position="25"/>
        <end position="353"/>
    </location>
</feature>
<evidence type="ECO:0000256" key="2">
    <source>
        <dbReference type="SAM" id="SignalP"/>
    </source>
</evidence>
<sequence length="353" mass="37579">MKRQIACLGLALSLWTGLASPALAAGFADVPEGHWARDSVAYVTEKGLFQGAGGDRFIPDAVMTRSMLAEVLYRYAGSPAVTGSGTYSDVPEGAYYRDAVTWAHQSGLYPDSGTATGGELKPDEAVQRGEFAVMLYHFALLTGDSPAAAEAPAGPFSDMEGVDGEVRLAVLGWACPNGILTGTGETTMDPEGGVTRAEAAAMLARYDQTFRGTDREKAEAPDGLEAARQELVALTNGLRQEAGEAPLETDETLMAAAQIRAEECAAMDDLDNYNHVRPDGRPFYTVLGDRLTGYASENLAMVSALSAREAVTVWENSSGHYQNMVNPEITRIGVGVARSDSGLYYYCQIFTDG</sequence>
<evidence type="ECO:0000313" key="4">
    <source>
        <dbReference type="EMBL" id="ALP92808.1"/>
    </source>
</evidence>
<dbReference type="SUPFAM" id="SSF55797">
    <property type="entry name" value="PR-1-like"/>
    <property type="match status" value="1"/>
</dbReference>
<dbReference type="eggNOG" id="COG2340">
    <property type="taxonomic scope" value="Bacteria"/>
</dbReference>
<evidence type="ECO:0000259" key="3">
    <source>
        <dbReference type="PROSITE" id="PS51272"/>
    </source>
</evidence>
<dbReference type="SMART" id="SM00198">
    <property type="entry name" value="SCP"/>
    <property type="match status" value="1"/>
</dbReference>
<organism evidence="4 5">
    <name type="scientific">Intestinimonas butyriciproducens</name>
    <dbReference type="NCBI Taxonomy" id="1297617"/>
    <lineage>
        <taxon>Bacteria</taxon>
        <taxon>Bacillati</taxon>
        <taxon>Bacillota</taxon>
        <taxon>Clostridia</taxon>
        <taxon>Eubacteriales</taxon>
        <taxon>Intestinimonas</taxon>
    </lineage>
</organism>
<dbReference type="InterPro" id="IPR001119">
    <property type="entry name" value="SLH_dom"/>
</dbReference>
<accession>A0A0S2W0C2</accession>
<feature type="domain" description="SLH" evidence="3">
    <location>
        <begin position="87"/>
        <end position="149"/>
    </location>
</feature>
<reference evidence="5" key="2">
    <citation type="submission" date="2015-04" db="EMBL/GenBank/DDBJ databases">
        <title>A butyrogenic pathway from the amino acid lysine in a human gut commensal.</title>
        <authorList>
            <person name="de Vos W.M."/>
            <person name="Bui N.T.P."/>
            <person name="Plugge C.M."/>
            <person name="Ritari J."/>
        </authorList>
    </citation>
    <scope>NUCLEOTIDE SEQUENCE [LARGE SCALE GENOMIC DNA]</scope>
    <source>
        <strain evidence="5">AF211</strain>
    </source>
</reference>
<dbReference type="AlphaFoldDB" id="A0A0S2W0C2"/>
<dbReference type="CDD" id="cd05379">
    <property type="entry name" value="CAP_bacterial"/>
    <property type="match status" value="1"/>
</dbReference>
<keyword evidence="5" id="KW-1185">Reference proteome</keyword>
<dbReference type="Pfam" id="PF00395">
    <property type="entry name" value="SLH"/>
    <property type="match status" value="3"/>
</dbReference>
<dbReference type="Proteomes" id="UP000064844">
    <property type="component" value="Chromosome"/>
</dbReference>
<reference evidence="4 5" key="1">
    <citation type="journal article" date="2015" name="Nat. Commun.">
        <title>Production of butyrate from lysine and the Amadori product fructoselysine by a human gut commensal.</title>
        <authorList>
            <person name="Bui T.P."/>
            <person name="Ritari J."/>
            <person name="Boeren S."/>
            <person name="de Waard P."/>
            <person name="Plugge C.M."/>
            <person name="de Vos W.M."/>
        </authorList>
    </citation>
    <scope>NUCLEOTIDE SEQUENCE [LARGE SCALE GENOMIC DNA]</scope>
    <source>
        <strain evidence="4 5">AF211</strain>
    </source>
</reference>
<dbReference type="PROSITE" id="PS51272">
    <property type="entry name" value="SLH"/>
    <property type="match status" value="3"/>
</dbReference>
<dbReference type="RefSeq" id="WP_058116932.1">
    <property type="nucleotide sequence ID" value="NZ_CP011307.1"/>
</dbReference>
<dbReference type="InterPro" id="IPR035940">
    <property type="entry name" value="CAP_sf"/>
</dbReference>
<dbReference type="PANTHER" id="PTHR31157:SF1">
    <property type="entry name" value="SCP DOMAIN-CONTAINING PROTEIN"/>
    <property type="match status" value="1"/>
</dbReference>
<feature type="signal peptide" evidence="2">
    <location>
        <begin position="1"/>
        <end position="24"/>
    </location>
</feature>
<gene>
    <name evidence="4" type="ORF">IB211_00413</name>
</gene>
<feature type="domain" description="SLH" evidence="3">
    <location>
        <begin position="23"/>
        <end position="86"/>
    </location>
</feature>
<evidence type="ECO:0000256" key="1">
    <source>
        <dbReference type="ARBA" id="ARBA00022737"/>
    </source>
</evidence>
<dbReference type="eggNOG" id="COG5263">
    <property type="taxonomic scope" value="Bacteria"/>
</dbReference>
<dbReference type="InterPro" id="IPR014044">
    <property type="entry name" value="CAP_dom"/>
</dbReference>
<dbReference type="PATRIC" id="fig|1297617.4.peg.417"/>
<protein>
    <recommendedName>
        <fullName evidence="3">SLH domain-containing protein</fullName>
    </recommendedName>
</protein>
<name>A0A0S2W0C2_9FIRM</name>
<evidence type="ECO:0000313" key="5">
    <source>
        <dbReference type="Proteomes" id="UP000064844"/>
    </source>
</evidence>
<dbReference type="PANTHER" id="PTHR31157">
    <property type="entry name" value="SCP DOMAIN-CONTAINING PROTEIN"/>
    <property type="match status" value="1"/>
</dbReference>
<proteinExistence type="predicted"/>
<dbReference type="Pfam" id="PF00188">
    <property type="entry name" value="CAP"/>
    <property type="match status" value="1"/>
</dbReference>
<dbReference type="STRING" id="1297617.IB211_00413"/>
<feature type="domain" description="SLH" evidence="3">
    <location>
        <begin position="153"/>
        <end position="217"/>
    </location>
</feature>
<dbReference type="Gene3D" id="3.40.33.10">
    <property type="entry name" value="CAP"/>
    <property type="match status" value="1"/>
</dbReference>